<dbReference type="InterPro" id="IPR007372">
    <property type="entry name" value="Lipid/polyisoprenoid-bd_YceI"/>
</dbReference>
<dbReference type="EMBL" id="CP064942">
    <property type="protein sequence ID" value="QPH53788.1"/>
    <property type="molecule type" value="Genomic_DNA"/>
</dbReference>
<dbReference type="Gene3D" id="2.40.128.110">
    <property type="entry name" value="Lipid/polyisoprenoid-binding, YceI-like"/>
    <property type="match status" value="1"/>
</dbReference>
<evidence type="ECO:0000313" key="4">
    <source>
        <dbReference type="Proteomes" id="UP000594800"/>
    </source>
</evidence>
<dbReference type="PANTHER" id="PTHR34406">
    <property type="entry name" value="PROTEIN YCEI"/>
    <property type="match status" value="1"/>
</dbReference>
<dbReference type="InterPro" id="IPR036761">
    <property type="entry name" value="TTHA0802/YceI-like_sf"/>
</dbReference>
<keyword evidence="4" id="KW-1185">Reference proteome</keyword>
<reference evidence="3 4" key="1">
    <citation type="submission" date="2020-11" db="EMBL/GenBank/DDBJ databases">
        <title>Description of Pontivivens ytuae sp. nov. isolated from deep sea sediment of Mariana Trench.</title>
        <authorList>
            <person name="Wang Z."/>
            <person name="Sun Q.-L."/>
            <person name="Xu X.-D."/>
            <person name="Tang Y.-Z."/>
            <person name="Zhang J."/>
        </authorList>
    </citation>
    <scope>NUCLEOTIDE SEQUENCE [LARGE SCALE GENOMIC DNA]</scope>
    <source>
        <strain evidence="3 4">MT2928</strain>
    </source>
</reference>
<evidence type="ECO:0000256" key="1">
    <source>
        <dbReference type="SAM" id="SignalP"/>
    </source>
</evidence>
<evidence type="ECO:0000313" key="3">
    <source>
        <dbReference type="EMBL" id="QPH53788.1"/>
    </source>
</evidence>
<dbReference type="Proteomes" id="UP000594800">
    <property type="component" value="Chromosome"/>
</dbReference>
<dbReference type="PANTHER" id="PTHR34406:SF1">
    <property type="entry name" value="PROTEIN YCEI"/>
    <property type="match status" value="1"/>
</dbReference>
<dbReference type="AlphaFoldDB" id="A0A7S9LR94"/>
<evidence type="ECO:0000259" key="2">
    <source>
        <dbReference type="SMART" id="SM00867"/>
    </source>
</evidence>
<dbReference type="KEGG" id="poz:I0K15_18740"/>
<feature type="domain" description="Lipid/polyisoprenoid-binding YceI-like" evidence="2">
    <location>
        <begin position="22"/>
        <end position="182"/>
    </location>
</feature>
<dbReference type="SMART" id="SM00867">
    <property type="entry name" value="YceI"/>
    <property type="match status" value="1"/>
</dbReference>
<sequence length="191" mass="21218">MMRHATIAALALIAALPVRADTWLLLEGPSEIGFTYFENEEPYRGRFPAFAGTAEFDAARPAETQVEVTVTTSEVELADFVRTAFAKTEGWFDTVGHPQAFLTLDRLIPVTRTEWEGVAQLTVKGITREIRPRFVLTRPGNCLRARGEVEIPMADFEIGQGRISRFIRVGESVILDFNLLGHPEGIAPDCI</sequence>
<proteinExistence type="predicted"/>
<dbReference type="RefSeq" id="WP_196102997.1">
    <property type="nucleotide sequence ID" value="NZ_CP064942.1"/>
</dbReference>
<dbReference type="Pfam" id="PF04264">
    <property type="entry name" value="YceI"/>
    <property type="match status" value="1"/>
</dbReference>
<feature type="chain" id="PRO_5032601557" evidence="1">
    <location>
        <begin position="21"/>
        <end position="191"/>
    </location>
</feature>
<keyword evidence="1" id="KW-0732">Signal</keyword>
<gene>
    <name evidence="3" type="ORF">I0K15_18740</name>
</gene>
<accession>A0A7S9LR94</accession>
<protein>
    <submittedName>
        <fullName evidence="3">YceI family protein</fullName>
    </submittedName>
</protein>
<dbReference type="SUPFAM" id="SSF101874">
    <property type="entry name" value="YceI-like"/>
    <property type="match status" value="1"/>
</dbReference>
<organism evidence="3 4">
    <name type="scientific">Pontivivens ytuae</name>
    <dbReference type="NCBI Taxonomy" id="2789856"/>
    <lineage>
        <taxon>Bacteria</taxon>
        <taxon>Pseudomonadati</taxon>
        <taxon>Pseudomonadota</taxon>
        <taxon>Alphaproteobacteria</taxon>
        <taxon>Rhodobacterales</taxon>
        <taxon>Paracoccaceae</taxon>
        <taxon>Pontivivens</taxon>
    </lineage>
</organism>
<feature type="signal peptide" evidence="1">
    <location>
        <begin position="1"/>
        <end position="20"/>
    </location>
</feature>
<name>A0A7S9LR94_9RHOB</name>